<accession>F5P0S2</accession>
<sequence>MNNNKNHKLKIKTKVINLRILRNKQRLKIYFMINLTV</sequence>
<dbReference type="EMBL" id="AFGY01000052">
    <property type="protein sequence ID" value="EGK33799.1"/>
    <property type="molecule type" value="Genomic_DNA"/>
</dbReference>
<evidence type="ECO:0000313" key="1">
    <source>
        <dbReference type="EMBL" id="EGK33799.1"/>
    </source>
</evidence>
<proteinExistence type="predicted"/>
<dbReference type="AlphaFoldDB" id="F5P0S2"/>
<organism evidence="1 2">
    <name type="scientific">Shigella flexneri K-227</name>
    <dbReference type="NCBI Taxonomy" id="766147"/>
    <lineage>
        <taxon>Bacteria</taxon>
        <taxon>Pseudomonadati</taxon>
        <taxon>Pseudomonadota</taxon>
        <taxon>Gammaproteobacteria</taxon>
        <taxon>Enterobacterales</taxon>
        <taxon>Enterobacteriaceae</taxon>
        <taxon>Shigella</taxon>
    </lineage>
</organism>
<reference evidence="1 2" key="1">
    <citation type="submission" date="2011-04" db="EMBL/GenBank/DDBJ databases">
        <authorList>
            <person name="Rasko D."/>
            <person name="Redman J."/>
            <person name="Daugherty S.C."/>
            <person name="Tallon L."/>
            <person name="Sadzewicz L."/>
            <person name="Jones K."/>
            <person name="Santana-Cruz I."/>
            <person name="Liu X."/>
        </authorList>
    </citation>
    <scope>NUCLEOTIDE SEQUENCE [LARGE SCALE GENOMIC DNA]</scope>
    <source>
        <strain evidence="1 2">K-227</strain>
    </source>
</reference>
<name>F5P0S2_SHIFL</name>
<gene>
    <name evidence="1" type="ORF">SFK227_4045</name>
</gene>
<dbReference type="PATRIC" id="fig|766147.3.peg.3972"/>
<evidence type="ECO:0000313" key="2">
    <source>
        <dbReference type="Proteomes" id="UP000004520"/>
    </source>
</evidence>
<comment type="caution">
    <text evidence="1">The sequence shown here is derived from an EMBL/GenBank/DDBJ whole genome shotgun (WGS) entry which is preliminary data.</text>
</comment>
<protein>
    <submittedName>
        <fullName evidence="1">Uncharacterized protein</fullName>
    </submittedName>
</protein>
<dbReference type="Proteomes" id="UP000004520">
    <property type="component" value="Unassembled WGS sequence"/>
</dbReference>